<evidence type="ECO:0000256" key="2">
    <source>
        <dbReference type="ARBA" id="ARBA00006448"/>
    </source>
</evidence>
<accession>A0ABY9JUC4</accession>
<evidence type="ECO:0000256" key="6">
    <source>
        <dbReference type="ARBA" id="ARBA00023136"/>
    </source>
</evidence>
<evidence type="ECO:0000256" key="5">
    <source>
        <dbReference type="ARBA" id="ARBA00022989"/>
    </source>
</evidence>
<dbReference type="Proteomes" id="UP001197974">
    <property type="component" value="Chromosome"/>
</dbReference>
<gene>
    <name evidence="9" type="ORF">LC087_01765</name>
</gene>
<evidence type="ECO:0000256" key="1">
    <source>
        <dbReference type="ARBA" id="ARBA00004651"/>
    </source>
</evidence>
<feature type="transmembrane region" description="Helical" evidence="7">
    <location>
        <begin position="56"/>
        <end position="78"/>
    </location>
</feature>
<keyword evidence="6 7" id="KW-0472">Membrane</keyword>
<dbReference type="Gene3D" id="3.30.240.20">
    <property type="entry name" value="bsu07140 like domains"/>
    <property type="match status" value="2"/>
</dbReference>
<comment type="similarity">
    <text evidence="2">Belongs to the UPF0702 family.</text>
</comment>
<name>A0ABY9JUC4_9BACI</name>
<comment type="subcellular location">
    <subcellularLocation>
        <location evidence="1">Cell membrane</location>
        <topology evidence="1">Multi-pass membrane protein</topology>
    </subcellularLocation>
</comment>
<dbReference type="EMBL" id="CP129013">
    <property type="protein sequence ID" value="WLR42972.1"/>
    <property type="molecule type" value="Genomic_DNA"/>
</dbReference>
<keyword evidence="5 7" id="KW-1133">Transmembrane helix</keyword>
<evidence type="ECO:0000256" key="7">
    <source>
        <dbReference type="SAM" id="Phobius"/>
    </source>
</evidence>
<feature type="domain" description="YetF C-terminal" evidence="8">
    <location>
        <begin position="79"/>
        <end position="211"/>
    </location>
</feature>
<keyword evidence="10" id="KW-1185">Reference proteome</keyword>
<dbReference type="InterPro" id="IPR007353">
    <property type="entry name" value="DUF421"/>
</dbReference>
<keyword evidence="4 7" id="KW-0812">Transmembrane</keyword>
<keyword evidence="3" id="KW-1003">Cell membrane</keyword>
<organism evidence="9 10">
    <name type="scientific">Bacillus carboniphilus</name>
    <dbReference type="NCBI Taxonomy" id="86663"/>
    <lineage>
        <taxon>Bacteria</taxon>
        <taxon>Bacillati</taxon>
        <taxon>Bacillota</taxon>
        <taxon>Bacilli</taxon>
        <taxon>Bacillales</taxon>
        <taxon>Bacillaceae</taxon>
        <taxon>Bacillus</taxon>
    </lineage>
</organism>
<dbReference type="Pfam" id="PF04239">
    <property type="entry name" value="DUF421"/>
    <property type="match status" value="1"/>
</dbReference>
<evidence type="ECO:0000313" key="10">
    <source>
        <dbReference type="Proteomes" id="UP001197974"/>
    </source>
</evidence>
<dbReference type="RefSeq" id="WP_226538789.1">
    <property type="nucleotide sequence ID" value="NZ_CP129013.1"/>
</dbReference>
<reference evidence="9 10" key="1">
    <citation type="submission" date="2023-06" db="EMBL/GenBank/DDBJ databases">
        <title>Five Gram-positive bacteria isolated from mangrove sediments in Shenzhen, Guangdong, China.</title>
        <authorList>
            <person name="Yu S."/>
            <person name="Zheng W."/>
            <person name="Huang Y."/>
        </authorList>
    </citation>
    <scope>NUCLEOTIDE SEQUENCE [LARGE SCALE GENOMIC DNA]</scope>
    <source>
        <strain evidence="9 10">SaN35-3</strain>
    </source>
</reference>
<sequence length="245" mass="28099">MLTAIIRSICIIVGLFFIAKLFGKKQLSKLSFFEYLVGITVGDIAGALSLDMDLDLKSGVATIIIWAMVPIVISYGSIKSQRFHNFIEGQPTVFIENGVIDENNLRKEKYTADELLEQLRKKSIFSFAEVQYAILETTGELSVLLKKEHHPVTIKDLNIPFSNTPEPKTIIIDGEIKENILQEIGLSKRWIQEAIRRYEKRTEDVFIAEIDHQGRLSVDFFNNSTTSKKEYFSKTFREKSTYYDK</sequence>
<dbReference type="PANTHER" id="PTHR34582">
    <property type="entry name" value="UPF0702 TRANSMEMBRANE PROTEIN YCAP"/>
    <property type="match status" value="1"/>
</dbReference>
<evidence type="ECO:0000256" key="4">
    <source>
        <dbReference type="ARBA" id="ARBA00022692"/>
    </source>
</evidence>
<protein>
    <submittedName>
        <fullName evidence="9">DUF421 domain-containing protein</fullName>
    </submittedName>
</protein>
<dbReference type="InterPro" id="IPR023090">
    <property type="entry name" value="UPF0702_alpha/beta_dom_sf"/>
</dbReference>
<evidence type="ECO:0000313" key="9">
    <source>
        <dbReference type="EMBL" id="WLR42972.1"/>
    </source>
</evidence>
<dbReference type="PANTHER" id="PTHR34582:SF7">
    <property type="entry name" value="UPF0702 TRANSMEMBRANE PROTEIN YDFS"/>
    <property type="match status" value="1"/>
</dbReference>
<evidence type="ECO:0000259" key="8">
    <source>
        <dbReference type="Pfam" id="PF04239"/>
    </source>
</evidence>
<evidence type="ECO:0000256" key="3">
    <source>
        <dbReference type="ARBA" id="ARBA00022475"/>
    </source>
</evidence>
<feature type="transmembrane region" description="Helical" evidence="7">
    <location>
        <begin position="30"/>
        <end position="50"/>
    </location>
</feature>
<feature type="transmembrane region" description="Helical" evidence="7">
    <location>
        <begin position="6"/>
        <end position="23"/>
    </location>
</feature>
<proteinExistence type="inferred from homology"/>